<organism evidence="1 2">
    <name type="scientific">Candidatus Schekmanbacteria bacterium GWA2_38_11</name>
    <dbReference type="NCBI Taxonomy" id="1817876"/>
    <lineage>
        <taxon>Bacteria</taxon>
        <taxon>Candidatus Schekmaniibacteriota</taxon>
    </lineage>
</organism>
<protein>
    <recommendedName>
        <fullName evidence="3">Antitoxin</fullName>
    </recommendedName>
</protein>
<proteinExistence type="predicted"/>
<dbReference type="InterPro" id="IPR019239">
    <property type="entry name" value="VapB_antitoxin"/>
</dbReference>
<evidence type="ECO:0000313" key="2">
    <source>
        <dbReference type="Proteomes" id="UP000178526"/>
    </source>
</evidence>
<dbReference type="Pfam" id="PF09957">
    <property type="entry name" value="VapB_antitoxin"/>
    <property type="match status" value="1"/>
</dbReference>
<reference evidence="1 2" key="1">
    <citation type="journal article" date="2016" name="Nat. Commun.">
        <title>Thousands of microbial genomes shed light on interconnected biogeochemical processes in an aquifer system.</title>
        <authorList>
            <person name="Anantharaman K."/>
            <person name="Brown C.T."/>
            <person name="Hug L.A."/>
            <person name="Sharon I."/>
            <person name="Castelle C.J."/>
            <person name="Probst A.J."/>
            <person name="Thomas B.C."/>
            <person name="Singh A."/>
            <person name="Wilkins M.J."/>
            <person name="Karaoz U."/>
            <person name="Brodie E.L."/>
            <person name="Williams K.H."/>
            <person name="Hubbard S.S."/>
            <person name="Banfield J.F."/>
        </authorList>
    </citation>
    <scope>NUCLEOTIDE SEQUENCE [LARGE SCALE GENOMIC DNA]</scope>
</reference>
<dbReference type="AlphaFoldDB" id="A0A1F7RC47"/>
<sequence length="62" mass="7181">MPLKHKHIIIDQDLIKEAKEYIGGRTDTEVIVNALKYLVEESKINRLLKKSKGKTNLEKVYS</sequence>
<dbReference type="Proteomes" id="UP000178526">
    <property type="component" value="Unassembled WGS sequence"/>
</dbReference>
<dbReference type="EMBL" id="MGDB01000127">
    <property type="protein sequence ID" value="OGL39119.1"/>
    <property type="molecule type" value="Genomic_DNA"/>
</dbReference>
<accession>A0A1F7RC47</accession>
<evidence type="ECO:0008006" key="3">
    <source>
        <dbReference type="Google" id="ProtNLM"/>
    </source>
</evidence>
<gene>
    <name evidence="1" type="ORF">A2042_07920</name>
</gene>
<evidence type="ECO:0000313" key="1">
    <source>
        <dbReference type="EMBL" id="OGL39119.1"/>
    </source>
</evidence>
<name>A0A1F7RC47_9BACT</name>
<comment type="caution">
    <text evidence="1">The sequence shown here is derived from an EMBL/GenBank/DDBJ whole genome shotgun (WGS) entry which is preliminary data.</text>
</comment>